<dbReference type="InterPro" id="IPR012544">
    <property type="entry name" value="PHb"/>
</dbReference>
<dbReference type="EMBL" id="LT906467">
    <property type="protein sequence ID" value="SNV67711.1"/>
    <property type="molecule type" value="Genomic_DNA"/>
</dbReference>
<dbReference type="STRING" id="156978.CIMIT_05150"/>
<evidence type="ECO:0000313" key="2">
    <source>
        <dbReference type="EMBL" id="AIJ33367.1"/>
    </source>
</evidence>
<reference evidence="3 5" key="2">
    <citation type="submission" date="2017-06" db="EMBL/GenBank/DDBJ databases">
        <authorList>
            <consortium name="Pathogen Informatics"/>
        </authorList>
    </citation>
    <scope>NUCLEOTIDE SEQUENCE [LARGE SCALE GENOMIC DNA]</scope>
    <source>
        <strain evidence="3 5">NCTC13015</strain>
    </source>
</reference>
<accession>A0A076NR14</accession>
<dbReference type="KEGG" id="cii:CIMIT_05150"/>
<dbReference type="Proteomes" id="UP000215374">
    <property type="component" value="Chromosome 1"/>
</dbReference>
<evidence type="ECO:0000259" key="1">
    <source>
        <dbReference type="Pfam" id="PF08000"/>
    </source>
</evidence>
<keyword evidence="4" id="KW-1185">Reference proteome</keyword>
<organism evidence="2 4">
    <name type="scientific">Corynebacterium imitans</name>
    <dbReference type="NCBI Taxonomy" id="156978"/>
    <lineage>
        <taxon>Bacteria</taxon>
        <taxon>Bacillati</taxon>
        <taxon>Actinomycetota</taxon>
        <taxon>Actinomycetes</taxon>
        <taxon>Mycobacteriales</taxon>
        <taxon>Corynebacteriaceae</taxon>
        <taxon>Corynebacterium</taxon>
    </lineage>
</organism>
<dbReference type="OrthoDB" id="3199551at2"/>
<dbReference type="RefSeq" id="WP_038590049.1">
    <property type="nucleotide sequence ID" value="NZ_CP009211.1"/>
</dbReference>
<dbReference type="SUPFAM" id="SSF50729">
    <property type="entry name" value="PH domain-like"/>
    <property type="match status" value="1"/>
</dbReference>
<evidence type="ECO:0000313" key="3">
    <source>
        <dbReference type="EMBL" id="SNV67711.1"/>
    </source>
</evidence>
<dbReference type="InterPro" id="IPR037063">
    <property type="entry name" value="PHb_sf"/>
</dbReference>
<protein>
    <submittedName>
        <fullName evidence="3">Protein of uncharacterized function (DUF1696)</fullName>
    </submittedName>
</protein>
<evidence type="ECO:0000313" key="4">
    <source>
        <dbReference type="Proteomes" id="UP000028780"/>
    </source>
</evidence>
<sequence length="124" mass="13919">MALEQFTGWTFISPCPIPSDIQDILAHGEQAIQAFKTIRDAAVFTNKRLIIRDAQGMTGKKVEMYSIPFKAVTMWSTENAGRMLDWNAELELWTNVGHFKINLGKEIDIRGIDRLIASCVFGAS</sequence>
<dbReference type="Gene3D" id="2.30.29.50">
    <property type="entry name" value="Bacterial Pleckstrin homology domain"/>
    <property type="match status" value="1"/>
</dbReference>
<dbReference type="EMBL" id="CP009211">
    <property type="protein sequence ID" value="AIJ33367.1"/>
    <property type="molecule type" value="Genomic_DNA"/>
</dbReference>
<dbReference type="Proteomes" id="UP000028780">
    <property type="component" value="Chromosome"/>
</dbReference>
<gene>
    <name evidence="2" type="ORF">CIMIT_05150</name>
    <name evidence="3" type="ORF">SAMEA4535761_01095</name>
</gene>
<name>A0A076NR14_9CORY</name>
<feature type="domain" description="Bacterial Pleckstrin homology" evidence="1">
    <location>
        <begin position="8"/>
        <end position="120"/>
    </location>
</feature>
<dbReference type="eggNOG" id="ENOG503172B">
    <property type="taxonomic scope" value="Bacteria"/>
</dbReference>
<dbReference type="Pfam" id="PF08000">
    <property type="entry name" value="bPH_1"/>
    <property type="match status" value="1"/>
</dbReference>
<dbReference type="HOGENOM" id="CLU_137895_0_0_11"/>
<reference evidence="2 4" key="1">
    <citation type="submission" date="2014-08" db="EMBL/GenBank/DDBJ databases">
        <title>Complete genome sequence of Corynebacterium imitans DSM 44264, isolated from a five-month-old boy with suspected pharyngeal diphtheria.</title>
        <authorList>
            <person name="Mollmann S."/>
            <person name="Albersmeier A."/>
            <person name="Ruckert C."/>
            <person name="Tauch A."/>
        </authorList>
    </citation>
    <scope>NUCLEOTIDE SEQUENCE [LARGE SCALE GENOMIC DNA]</scope>
    <source>
        <strain evidence="2 4">DSM 44264</strain>
    </source>
</reference>
<evidence type="ECO:0000313" key="5">
    <source>
        <dbReference type="Proteomes" id="UP000215374"/>
    </source>
</evidence>
<dbReference type="AlphaFoldDB" id="A0A076NR14"/>
<dbReference type="CDD" id="cd13225">
    <property type="entry name" value="PH-like_bacteria"/>
    <property type="match status" value="1"/>
</dbReference>
<proteinExistence type="predicted"/>